<dbReference type="GO" id="GO:0006259">
    <property type="term" value="P:DNA metabolic process"/>
    <property type="evidence" value="ECO:0007669"/>
    <property type="project" value="UniProtKB-ARBA"/>
</dbReference>
<dbReference type="Pfam" id="PF02732">
    <property type="entry name" value="ERCC4"/>
    <property type="match status" value="1"/>
</dbReference>
<evidence type="ECO:0000256" key="1">
    <source>
        <dbReference type="SAM" id="MobiDB-lite"/>
    </source>
</evidence>
<name>A0AAD1M2L3_MYCXE</name>
<evidence type="ECO:0000313" key="4">
    <source>
        <dbReference type="Proteomes" id="UP000464624"/>
    </source>
</evidence>
<organism evidence="3 4">
    <name type="scientific">Mycobacterium xenopi</name>
    <dbReference type="NCBI Taxonomy" id="1789"/>
    <lineage>
        <taxon>Bacteria</taxon>
        <taxon>Bacillati</taxon>
        <taxon>Actinomycetota</taxon>
        <taxon>Actinomycetes</taxon>
        <taxon>Mycobacteriales</taxon>
        <taxon>Mycobacteriaceae</taxon>
        <taxon>Mycobacterium</taxon>
    </lineage>
</organism>
<sequence>MADSGLVAELLIAVNPDEDSRLPLLLRVPLGGGDLLFRTSGTWPREKALFAYPVPLDEWPDDPVIVERVRLRSCRRRGAAIDVIADRSRHNRSQLVFTQARGRDVVFWQSPRTRKQARPNVRTPTARAHGIEELQIVVDSHEQYAYRFATQQVTTVKRALPCGDYGIVVDGQLVASVERKSLVDLVASLTGGKLRYQVGDLAALPRAAVVIEDRYSQLFNLTASGPRWSPTGSPSCRSAGRTCPSCSARPASSPRNTPTGSSPPPTPGRPPNTLPCNVSHRSESTSPTSTRHPQRRRHPPPKSAPGLAAPAYRYPTAAAPPRDLDCLVRHQLVEPNLASTAAYYAHHQIRKHTGHTKRGVHQTRDGSMWSLRARCRKGNWLLLPHRHPG</sequence>
<feature type="compositionally biased region" description="Pro residues" evidence="1">
    <location>
        <begin position="261"/>
        <end position="273"/>
    </location>
</feature>
<dbReference type="GO" id="GO:0003677">
    <property type="term" value="F:DNA binding"/>
    <property type="evidence" value="ECO:0007669"/>
    <property type="project" value="InterPro"/>
</dbReference>
<dbReference type="Gene3D" id="3.40.50.10130">
    <property type="match status" value="1"/>
</dbReference>
<dbReference type="InterPro" id="IPR011335">
    <property type="entry name" value="Restrct_endonuc-II-like"/>
</dbReference>
<dbReference type="KEGG" id="mxe:MYXE_33160"/>
<gene>
    <name evidence="3" type="ORF">MYXE_33160</name>
</gene>
<reference evidence="3 4" key="1">
    <citation type="submission" date="2019-12" db="EMBL/GenBank/DDBJ databases">
        <title>Complete genome sequence of Mycolicibacterium xenopi str. JCM15661T.</title>
        <authorList>
            <person name="Yoshida M."/>
            <person name="Fukano H."/>
            <person name="Asakura T."/>
            <person name="Hoshino Y."/>
        </authorList>
    </citation>
    <scope>NUCLEOTIDE SEQUENCE [LARGE SCALE GENOMIC DNA]</scope>
    <source>
        <strain evidence="3 4">JCM 15661T</strain>
    </source>
</reference>
<evidence type="ECO:0000313" key="3">
    <source>
        <dbReference type="EMBL" id="BBU23526.1"/>
    </source>
</evidence>
<dbReference type="SMART" id="SM00891">
    <property type="entry name" value="ERCC4"/>
    <property type="match status" value="1"/>
</dbReference>
<dbReference type="GO" id="GO:0004518">
    <property type="term" value="F:nuclease activity"/>
    <property type="evidence" value="ECO:0007669"/>
    <property type="project" value="InterPro"/>
</dbReference>
<dbReference type="AlphaFoldDB" id="A0AAD1M2L3"/>
<accession>A0AAD1M2L3</accession>
<feature type="compositionally biased region" description="Low complexity" evidence="1">
    <location>
        <begin position="243"/>
        <end position="260"/>
    </location>
</feature>
<dbReference type="EMBL" id="AP022314">
    <property type="protein sequence ID" value="BBU23526.1"/>
    <property type="molecule type" value="Genomic_DNA"/>
</dbReference>
<dbReference type="Proteomes" id="UP000464624">
    <property type="component" value="Chromosome"/>
</dbReference>
<dbReference type="InterPro" id="IPR006166">
    <property type="entry name" value="ERCC4_domain"/>
</dbReference>
<feature type="region of interest" description="Disordered" evidence="1">
    <location>
        <begin position="222"/>
        <end position="309"/>
    </location>
</feature>
<evidence type="ECO:0000259" key="2">
    <source>
        <dbReference type="SMART" id="SM00891"/>
    </source>
</evidence>
<dbReference type="SUPFAM" id="SSF52980">
    <property type="entry name" value="Restriction endonuclease-like"/>
    <property type="match status" value="1"/>
</dbReference>
<protein>
    <recommendedName>
        <fullName evidence="2">ERCC4 domain-containing protein</fullName>
    </recommendedName>
</protein>
<feature type="domain" description="ERCC4" evidence="2">
    <location>
        <begin position="135"/>
        <end position="215"/>
    </location>
</feature>
<proteinExistence type="predicted"/>